<dbReference type="Pfam" id="PF05225">
    <property type="entry name" value="HTH_psq"/>
    <property type="match status" value="1"/>
</dbReference>
<dbReference type="GO" id="GO:0003677">
    <property type="term" value="F:DNA binding"/>
    <property type="evidence" value="ECO:0007669"/>
    <property type="project" value="InterPro"/>
</dbReference>
<dbReference type="SUPFAM" id="SSF46689">
    <property type="entry name" value="Homeodomain-like"/>
    <property type="match status" value="1"/>
</dbReference>
<gene>
    <name evidence="2" type="ORF">ElyMa_000051800</name>
</gene>
<protein>
    <submittedName>
        <fullName evidence="2">Tigger transposable element-derived protein 6-like protein</fullName>
    </submittedName>
</protein>
<evidence type="ECO:0000259" key="1">
    <source>
        <dbReference type="Pfam" id="PF05225"/>
    </source>
</evidence>
<reference evidence="2 3" key="1">
    <citation type="journal article" date="2021" name="Elife">
        <title>Chloroplast acquisition without the gene transfer in kleptoplastic sea slugs, Plakobranchus ocellatus.</title>
        <authorList>
            <person name="Maeda T."/>
            <person name="Takahashi S."/>
            <person name="Yoshida T."/>
            <person name="Shimamura S."/>
            <person name="Takaki Y."/>
            <person name="Nagai Y."/>
            <person name="Toyoda A."/>
            <person name="Suzuki Y."/>
            <person name="Arimoto A."/>
            <person name="Ishii H."/>
            <person name="Satoh N."/>
            <person name="Nishiyama T."/>
            <person name="Hasebe M."/>
            <person name="Maruyama T."/>
            <person name="Minagawa J."/>
            <person name="Obokata J."/>
            <person name="Shigenobu S."/>
        </authorList>
    </citation>
    <scope>NUCLEOTIDE SEQUENCE [LARGE SCALE GENOMIC DNA]</scope>
</reference>
<dbReference type="InterPro" id="IPR009057">
    <property type="entry name" value="Homeodomain-like_sf"/>
</dbReference>
<dbReference type="Proteomes" id="UP000762676">
    <property type="component" value="Unassembled WGS sequence"/>
</dbReference>
<dbReference type="EMBL" id="BMAT01000080">
    <property type="protein sequence ID" value="GFR59295.1"/>
    <property type="molecule type" value="Genomic_DNA"/>
</dbReference>
<accession>A0AAV4EF49</accession>
<evidence type="ECO:0000313" key="3">
    <source>
        <dbReference type="Proteomes" id="UP000762676"/>
    </source>
</evidence>
<dbReference type="Gene3D" id="1.10.10.60">
    <property type="entry name" value="Homeodomain-like"/>
    <property type="match status" value="1"/>
</dbReference>
<proteinExistence type="predicted"/>
<comment type="caution">
    <text evidence="2">The sequence shown here is derived from an EMBL/GenBank/DDBJ whole genome shotgun (WGS) entry which is preliminary data.</text>
</comment>
<name>A0AAV4EF49_9GAST</name>
<organism evidence="2 3">
    <name type="scientific">Elysia marginata</name>
    <dbReference type="NCBI Taxonomy" id="1093978"/>
    <lineage>
        <taxon>Eukaryota</taxon>
        <taxon>Metazoa</taxon>
        <taxon>Spiralia</taxon>
        <taxon>Lophotrochozoa</taxon>
        <taxon>Mollusca</taxon>
        <taxon>Gastropoda</taxon>
        <taxon>Heterobranchia</taxon>
        <taxon>Euthyneura</taxon>
        <taxon>Panpulmonata</taxon>
        <taxon>Sacoglossa</taxon>
        <taxon>Placobranchoidea</taxon>
        <taxon>Plakobranchidae</taxon>
        <taxon>Elysia</taxon>
    </lineage>
</organism>
<evidence type="ECO:0000313" key="2">
    <source>
        <dbReference type="EMBL" id="GFR59295.1"/>
    </source>
</evidence>
<dbReference type="InterPro" id="IPR007889">
    <property type="entry name" value="HTH_Psq"/>
</dbReference>
<dbReference type="AlphaFoldDB" id="A0AAV4EF49"/>
<keyword evidence="3" id="KW-1185">Reference proteome</keyword>
<sequence length="162" mass="18208">MVAMGTRFFMFALTMKSGALRNIFLHKFHLLRKKAKPTRIGLIYVLFAPREASKGKRFETIAQIAPQSPLFATQTATGIITHGWSIMPRYSKNMMKEALEAVQSGRLSINQAAKEYAIPRRTLGDKVRGVYPMDHTPKTVLIPEEEKSLVAWVVESARRGCG</sequence>
<feature type="domain" description="HTH psq-type" evidence="1">
    <location>
        <begin position="95"/>
        <end position="128"/>
    </location>
</feature>